<feature type="region of interest" description="Disordered" evidence="1">
    <location>
        <begin position="1"/>
        <end position="84"/>
    </location>
</feature>
<gene>
    <name evidence="3" type="ORF">Athens101428_703</name>
</gene>
<evidence type="ECO:0000256" key="2">
    <source>
        <dbReference type="SAM" id="Phobius"/>
    </source>
</evidence>
<sequence>MEGKLSEEEFKKKQIADIKPIKEPVDQSDFAVPETPEPEEGQEDLEGEEVKKEQTQTQTEVPSYKAEPAKEPQPGGPAFQFKKPLMPKPMVKAPTSAKSLAQGGATAAKELGKKAAQAVAKLAVRAAAATAQYWLPILLAIILIVGIIFAIIFFVRAISGAEGTTPVQAADILNDRPWISK</sequence>
<proteinExistence type="predicted"/>
<feature type="transmembrane region" description="Helical" evidence="2">
    <location>
        <begin position="133"/>
        <end position="155"/>
    </location>
</feature>
<reference evidence="3 4" key="1">
    <citation type="submission" date="2017-07" db="EMBL/GenBank/DDBJ databases">
        <title>Mechanisms for carbon and nitrogen cycling indicate functional differentiation within the Candidate Phyla Radiation.</title>
        <authorList>
            <person name="Danczak R.E."/>
            <person name="Johnston M.D."/>
            <person name="Kenah C."/>
            <person name="Slattery M."/>
            <person name="Wrighton K.C."/>
            <person name="Wilkins M.J."/>
        </authorList>
    </citation>
    <scope>NUCLEOTIDE SEQUENCE [LARGE SCALE GENOMIC DNA]</scope>
    <source>
        <strain evidence="3">Athens1014_28</strain>
    </source>
</reference>
<protein>
    <submittedName>
        <fullName evidence="3">Uncharacterized protein</fullName>
    </submittedName>
</protein>
<dbReference type="AlphaFoldDB" id="A0A554LKF0"/>
<accession>A0A554LKF0</accession>
<dbReference type="Proteomes" id="UP000316495">
    <property type="component" value="Unassembled WGS sequence"/>
</dbReference>
<evidence type="ECO:0000256" key="1">
    <source>
        <dbReference type="SAM" id="MobiDB-lite"/>
    </source>
</evidence>
<evidence type="ECO:0000313" key="4">
    <source>
        <dbReference type="Proteomes" id="UP000316495"/>
    </source>
</evidence>
<comment type="caution">
    <text evidence="3">The sequence shown here is derived from an EMBL/GenBank/DDBJ whole genome shotgun (WGS) entry which is preliminary data.</text>
</comment>
<feature type="non-terminal residue" evidence="3">
    <location>
        <position position="181"/>
    </location>
</feature>
<feature type="compositionally biased region" description="Acidic residues" evidence="1">
    <location>
        <begin position="36"/>
        <end position="47"/>
    </location>
</feature>
<keyword evidence="2" id="KW-0812">Transmembrane</keyword>
<name>A0A554LKF0_9BACT</name>
<dbReference type="EMBL" id="VMGN01000047">
    <property type="protein sequence ID" value="TSC93331.1"/>
    <property type="molecule type" value="Genomic_DNA"/>
</dbReference>
<evidence type="ECO:0000313" key="3">
    <source>
        <dbReference type="EMBL" id="TSC93331.1"/>
    </source>
</evidence>
<organism evidence="3 4">
    <name type="scientific">Candidatus Berkelbacteria bacterium Athens1014_28</name>
    <dbReference type="NCBI Taxonomy" id="2017145"/>
    <lineage>
        <taxon>Bacteria</taxon>
        <taxon>Candidatus Berkelbacteria</taxon>
    </lineage>
</organism>
<feature type="compositionally biased region" description="Basic and acidic residues" evidence="1">
    <location>
        <begin position="1"/>
        <end position="25"/>
    </location>
</feature>
<keyword evidence="2" id="KW-0472">Membrane</keyword>
<keyword evidence="2" id="KW-1133">Transmembrane helix</keyword>